<evidence type="ECO:0000313" key="6">
    <source>
        <dbReference type="EMBL" id="TYD00624.1"/>
    </source>
</evidence>
<evidence type="ECO:0000256" key="4">
    <source>
        <dbReference type="PIRNR" id="PIRNR006078"/>
    </source>
</evidence>
<dbReference type="RefSeq" id="WP_148599925.1">
    <property type="nucleotide sequence ID" value="NZ_VSLD01000001.1"/>
</dbReference>
<dbReference type="AlphaFoldDB" id="A0A5D0XV49"/>
<keyword evidence="7" id="KW-1185">Reference proteome</keyword>
<keyword evidence="3 4" id="KW-0418">Kinase</keyword>
<dbReference type="GO" id="GO:0031388">
    <property type="term" value="P:organic acid phosphorylation"/>
    <property type="evidence" value="ECO:0007669"/>
    <property type="project" value="UniProtKB-UniRule"/>
</dbReference>
<name>A0A5D0XV49_9MICC</name>
<dbReference type="GO" id="GO:0008887">
    <property type="term" value="F:glycerate kinase activity"/>
    <property type="evidence" value="ECO:0007669"/>
    <property type="project" value="UniProtKB-UniRule"/>
</dbReference>
<reference evidence="6 7" key="1">
    <citation type="submission" date="2019-08" db="EMBL/GenBank/DDBJ databases">
        <title>Genone of Arthrobacter echini P9.</title>
        <authorList>
            <person name="Bowman J.P."/>
        </authorList>
    </citation>
    <scope>NUCLEOTIDE SEQUENCE [LARGE SCALE GENOMIC DNA]</scope>
    <source>
        <strain evidence="6 7">P9</strain>
    </source>
</reference>
<dbReference type="SUPFAM" id="SSF110738">
    <property type="entry name" value="Glycerate kinase I"/>
    <property type="match status" value="1"/>
</dbReference>
<evidence type="ECO:0000256" key="1">
    <source>
        <dbReference type="ARBA" id="ARBA00006284"/>
    </source>
</evidence>
<dbReference type="PIRSF" id="PIRSF006078">
    <property type="entry name" value="GlxK"/>
    <property type="match status" value="1"/>
</dbReference>
<protein>
    <submittedName>
        <fullName evidence="6">Glycerate kinase</fullName>
    </submittedName>
</protein>
<dbReference type="InterPro" id="IPR018197">
    <property type="entry name" value="Glycerate_kinase_RE-like"/>
</dbReference>
<dbReference type="OrthoDB" id="9774290at2"/>
<accession>A0A5D0XV49</accession>
<dbReference type="PANTHER" id="PTHR21599:SF0">
    <property type="entry name" value="GLYCERATE KINASE"/>
    <property type="match status" value="1"/>
</dbReference>
<feature type="region of interest" description="Disordered" evidence="5">
    <location>
        <begin position="1"/>
        <end position="27"/>
    </location>
</feature>
<sequence>MIAAAHDPVPDPEHAPAPVPAVNSPRPRRVVVAPDKFRGSLSAPEVARHVANGLRRRIPELHVVEVPMADGGEGTLEAAFAAGYGQRWFEVPGPTGEPVRAALGIRGTHAVVELAAASGLALLPGGTPRPLDATSEGTGALLGHALDAGCTRIVLGVGGSACTDGGAGLLRGLGARLLDDDGEELAPGGAALQDLTRIDLTGLDARLGHTTMILASDVDNALLGPAGAAAVFGPQKGATPEDVLALDAGLAQFVSVLGAALGPRAADLSRAPGAGAAGGTGYAALAVLGAARRPGVDVVLEFVGLAGRLDGAELVITGEGSLDAQSLSGKTPVGVARLAAAHGCPVVAVCGRNELTPAEQRGAGFSRVLALTELEPDLRRCMTDAAVLLEQAGEQLAPDPPA</sequence>
<comment type="similarity">
    <text evidence="1 4">Belongs to the glycerate kinase type-1 family.</text>
</comment>
<evidence type="ECO:0000256" key="3">
    <source>
        <dbReference type="ARBA" id="ARBA00022777"/>
    </source>
</evidence>
<comment type="caution">
    <text evidence="6">The sequence shown here is derived from an EMBL/GenBank/DDBJ whole genome shotgun (WGS) entry which is preliminary data.</text>
</comment>
<gene>
    <name evidence="6" type="ORF">FQ377_04165</name>
</gene>
<dbReference type="Proteomes" id="UP000323410">
    <property type="component" value="Unassembled WGS sequence"/>
</dbReference>
<organism evidence="6 7">
    <name type="scientific">Arthrobacter echini</name>
    <dbReference type="NCBI Taxonomy" id="1529066"/>
    <lineage>
        <taxon>Bacteria</taxon>
        <taxon>Bacillati</taxon>
        <taxon>Actinomycetota</taxon>
        <taxon>Actinomycetes</taxon>
        <taxon>Micrococcales</taxon>
        <taxon>Micrococcaceae</taxon>
        <taxon>Arthrobacter</taxon>
    </lineage>
</organism>
<dbReference type="NCBIfam" id="TIGR00045">
    <property type="entry name" value="glycerate kinase"/>
    <property type="match status" value="1"/>
</dbReference>
<dbReference type="Gene3D" id="3.90.1510.10">
    <property type="entry name" value="Glycerate kinase, domain 2"/>
    <property type="match status" value="1"/>
</dbReference>
<evidence type="ECO:0000313" key="7">
    <source>
        <dbReference type="Proteomes" id="UP000323410"/>
    </source>
</evidence>
<proteinExistence type="inferred from homology"/>
<dbReference type="EMBL" id="VSLD01000001">
    <property type="protein sequence ID" value="TYD00624.1"/>
    <property type="molecule type" value="Genomic_DNA"/>
</dbReference>
<evidence type="ECO:0000256" key="2">
    <source>
        <dbReference type="ARBA" id="ARBA00022679"/>
    </source>
</evidence>
<evidence type="ECO:0000256" key="5">
    <source>
        <dbReference type="SAM" id="MobiDB-lite"/>
    </source>
</evidence>
<dbReference type="Gene3D" id="3.40.50.10350">
    <property type="entry name" value="Glycerate kinase, domain 1"/>
    <property type="match status" value="1"/>
</dbReference>
<dbReference type="Pfam" id="PF02595">
    <property type="entry name" value="Gly_kinase"/>
    <property type="match status" value="1"/>
</dbReference>
<dbReference type="InterPro" id="IPR018193">
    <property type="entry name" value="Glyc_kinase_flavodox-like_fold"/>
</dbReference>
<dbReference type="InterPro" id="IPR036129">
    <property type="entry name" value="Glycerate_kinase_sf"/>
</dbReference>
<keyword evidence="2 4" id="KW-0808">Transferase</keyword>
<dbReference type="PANTHER" id="PTHR21599">
    <property type="entry name" value="GLYCERATE KINASE"/>
    <property type="match status" value="1"/>
</dbReference>
<dbReference type="InterPro" id="IPR004381">
    <property type="entry name" value="Glycerate_kinase"/>
</dbReference>